<reference evidence="2 3" key="1">
    <citation type="submission" date="2013-09" db="EMBL/GenBank/DDBJ databases">
        <title>Corchorus capsularis genome sequencing.</title>
        <authorList>
            <person name="Alam M."/>
            <person name="Haque M.S."/>
            <person name="Islam M.S."/>
            <person name="Emdad E.M."/>
            <person name="Islam M.M."/>
            <person name="Ahmed B."/>
            <person name="Halim A."/>
            <person name="Hossen Q.M.M."/>
            <person name="Hossain M.Z."/>
            <person name="Ahmed R."/>
            <person name="Khan M.M."/>
            <person name="Islam R."/>
            <person name="Rashid M.M."/>
            <person name="Khan S.A."/>
            <person name="Rahman M.S."/>
            <person name="Alam M."/>
        </authorList>
    </citation>
    <scope>NUCLEOTIDE SEQUENCE [LARGE SCALE GENOMIC DNA]</scope>
    <source>
        <strain evidence="3">cv. CVL-1</strain>
        <tissue evidence="2">Whole seedling</tissue>
    </source>
</reference>
<feature type="compositionally biased region" description="Polar residues" evidence="1">
    <location>
        <begin position="54"/>
        <end position="63"/>
    </location>
</feature>
<name>A0A1R3IRJ9_COCAP</name>
<accession>A0A1R3IRJ9</accession>
<gene>
    <name evidence="2" type="ORF">CCACVL1_10350</name>
</gene>
<proteinExistence type="predicted"/>
<organism evidence="2 3">
    <name type="scientific">Corchorus capsularis</name>
    <name type="common">Jute</name>
    <dbReference type="NCBI Taxonomy" id="210143"/>
    <lineage>
        <taxon>Eukaryota</taxon>
        <taxon>Viridiplantae</taxon>
        <taxon>Streptophyta</taxon>
        <taxon>Embryophyta</taxon>
        <taxon>Tracheophyta</taxon>
        <taxon>Spermatophyta</taxon>
        <taxon>Magnoliopsida</taxon>
        <taxon>eudicotyledons</taxon>
        <taxon>Gunneridae</taxon>
        <taxon>Pentapetalae</taxon>
        <taxon>rosids</taxon>
        <taxon>malvids</taxon>
        <taxon>Malvales</taxon>
        <taxon>Malvaceae</taxon>
        <taxon>Grewioideae</taxon>
        <taxon>Apeibeae</taxon>
        <taxon>Corchorus</taxon>
    </lineage>
</organism>
<protein>
    <submittedName>
        <fullName evidence="2">Uncharacterized protein</fullName>
    </submittedName>
</protein>
<sequence>MGGSGGSLFSGNGPSYGGVGKPRKGGKFGNGNGNAGGSVITCNRRRADPIATSMPENDTTMNKAKTRRREVAMNTELLEFKIWF</sequence>
<evidence type="ECO:0000313" key="3">
    <source>
        <dbReference type="Proteomes" id="UP000188268"/>
    </source>
</evidence>
<comment type="caution">
    <text evidence="2">The sequence shown here is derived from an EMBL/GenBank/DDBJ whole genome shotgun (WGS) entry which is preliminary data.</text>
</comment>
<feature type="compositionally biased region" description="Gly residues" evidence="1">
    <location>
        <begin position="27"/>
        <end position="36"/>
    </location>
</feature>
<dbReference type="Gramene" id="OMO85213">
    <property type="protein sequence ID" value="OMO85213"/>
    <property type="gene ID" value="CCACVL1_10350"/>
</dbReference>
<evidence type="ECO:0000256" key="1">
    <source>
        <dbReference type="SAM" id="MobiDB-lite"/>
    </source>
</evidence>
<feature type="region of interest" description="Disordered" evidence="1">
    <location>
        <begin position="46"/>
        <end position="65"/>
    </location>
</feature>
<keyword evidence="3" id="KW-1185">Reference proteome</keyword>
<evidence type="ECO:0000313" key="2">
    <source>
        <dbReference type="EMBL" id="OMO85213.1"/>
    </source>
</evidence>
<dbReference type="AlphaFoldDB" id="A0A1R3IRJ9"/>
<feature type="compositionally biased region" description="Gly residues" evidence="1">
    <location>
        <begin position="1"/>
        <end position="20"/>
    </location>
</feature>
<dbReference type="EMBL" id="AWWV01009631">
    <property type="protein sequence ID" value="OMO85213.1"/>
    <property type="molecule type" value="Genomic_DNA"/>
</dbReference>
<dbReference type="Proteomes" id="UP000188268">
    <property type="component" value="Unassembled WGS sequence"/>
</dbReference>
<feature type="region of interest" description="Disordered" evidence="1">
    <location>
        <begin position="1"/>
        <end position="40"/>
    </location>
</feature>